<reference evidence="6" key="1">
    <citation type="submission" date="2017-01" db="EMBL/GenBank/DDBJ databases">
        <authorList>
            <person name="Varghese N."/>
            <person name="Submissions S."/>
        </authorList>
    </citation>
    <scope>NUCLEOTIDE SEQUENCE [LARGE SCALE GENOMIC DNA]</scope>
    <source>
        <strain evidence="6">DSM 24913</strain>
    </source>
</reference>
<dbReference type="PANTHER" id="PTHR37010:SF1">
    <property type="entry name" value="SULFURTRANSFERASE TUSE"/>
    <property type="match status" value="1"/>
</dbReference>
<dbReference type="AlphaFoldDB" id="A0A1N7PYC8"/>
<dbReference type="SUPFAM" id="SSF69721">
    <property type="entry name" value="DsrC, the gamma subunit of dissimilatory sulfite reductase"/>
    <property type="match status" value="1"/>
</dbReference>
<dbReference type="GO" id="GO:0097163">
    <property type="term" value="F:sulfur carrier activity"/>
    <property type="evidence" value="ECO:0007669"/>
    <property type="project" value="TreeGrafter"/>
</dbReference>
<proteinExistence type="inferred from homology"/>
<dbReference type="NCBIfam" id="TIGR03342">
    <property type="entry name" value="dsrC_tusE_dsvC"/>
    <property type="match status" value="1"/>
</dbReference>
<evidence type="ECO:0000256" key="4">
    <source>
        <dbReference type="PIRSR" id="PIRSR006223-50"/>
    </source>
</evidence>
<sequence length="107" mass="11824">MATLNDLTLDKDGFLVELNDWNADVAAALAQDEGITLTEDHWEIINAIRAFYAEFDLAPAMRPLSRYIKQTLGAEKAGSIYLMTLFPESPAKKAARIAGLPRPENCL</sequence>
<dbReference type="RefSeq" id="WP_076517711.1">
    <property type="nucleotide sequence ID" value="NZ_FTOH01000012.1"/>
</dbReference>
<dbReference type="EMBL" id="FTOH01000012">
    <property type="protein sequence ID" value="SIT15591.1"/>
    <property type="molecule type" value="Genomic_DNA"/>
</dbReference>
<dbReference type="InterPro" id="IPR043163">
    <property type="entry name" value="DsrC-like_N"/>
</dbReference>
<dbReference type="Gene3D" id="1.10.10.370">
    <property type="entry name" value="DsrC-like protein, C-terminal domain"/>
    <property type="match status" value="1"/>
</dbReference>
<keyword evidence="6" id="KW-1185">Reference proteome</keyword>
<accession>A0A1N7PYC8</accession>
<dbReference type="PANTHER" id="PTHR37010">
    <property type="entry name" value="SULFURTRANSFERASE TUSE"/>
    <property type="match status" value="1"/>
</dbReference>
<dbReference type="InterPro" id="IPR007453">
    <property type="entry name" value="DsrC/TusE"/>
</dbReference>
<evidence type="ECO:0000256" key="3">
    <source>
        <dbReference type="PIRNR" id="PIRNR006223"/>
    </source>
</evidence>
<dbReference type="Gene3D" id="3.30.1420.10">
    <property type="match status" value="1"/>
</dbReference>
<dbReference type="InterPro" id="IPR042072">
    <property type="entry name" value="DsrC-like_C"/>
</dbReference>
<feature type="active site" description="Cysteine persulfide intermediate" evidence="4">
    <location>
        <position position="106"/>
    </location>
</feature>
<dbReference type="GO" id="GO:0016740">
    <property type="term" value="F:transferase activity"/>
    <property type="evidence" value="ECO:0007669"/>
    <property type="project" value="UniProtKB-KW"/>
</dbReference>
<dbReference type="InterPro" id="IPR025526">
    <property type="entry name" value="DsrC-like_dom_sf"/>
</dbReference>
<dbReference type="GO" id="GO:0005737">
    <property type="term" value="C:cytoplasm"/>
    <property type="evidence" value="ECO:0007669"/>
    <property type="project" value="UniProtKB-SubCell"/>
</dbReference>
<keyword evidence="3" id="KW-0808">Transferase</keyword>
<name>A0A1N7PYC8_9GAMM</name>
<evidence type="ECO:0000256" key="2">
    <source>
        <dbReference type="ARBA" id="ARBA00022490"/>
    </source>
</evidence>
<comment type="subcellular location">
    <subcellularLocation>
        <location evidence="1">Cytoplasm</location>
    </subcellularLocation>
</comment>
<dbReference type="OrthoDB" id="9786347at2"/>
<keyword evidence="2" id="KW-0963">Cytoplasm</keyword>
<protein>
    <recommendedName>
        <fullName evidence="3">Sulfurtransferase</fullName>
        <ecNumber evidence="3">2.8.1.-</ecNumber>
    </recommendedName>
</protein>
<dbReference type="PIRSF" id="PIRSF006223">
    <property type="entry name" value="DsrC_TusE"/>
    <property type="match status" value="1"/>
</dbReference>
<comment type="similarity">
    <text evidence="3">Belongs to the dsrC/tusE family.</text>
</comment>
<evidence type="ECO:0000313" key="5">
    <source>
        <dbReference type="EMBL" id="SIT15591.1"/>
    </source>
</evidence>
<comment type="function">
    <text evidence="3">Part of a sulfur-relay system.</text>
</comment>
<organism evidence="5 6">
    <name type="scientific">Thalassolituus maritimus</name>
    <dbReference type="NCBI Taxonomy" id="484498"/>
    <lineage>
        <taxon>Bacteria</taxon>
        <taxon>Pseudomonadati</taxon>
        <taxon>Pseudomonadota</taxon>
        <taxon>Gammaproteobacteria</taxon>
        <taxon>Oceanospirillales</taxon>
        <taxon>Oceanospirillaceae</taxon>
        <taxon>Thalassolituus</taxon>
    </lineage>
</organism>
<dbReference type="EC" id="2.8.1.-" evidence="3"/>
<dbReference type="Pfam" id="PF04358">
    <property type="entry name" value="DsrC"/>
    <property type="match status" value="1"/>
</dbReference>
<dbReference type="STRING" id="484498.SAMN05421686_11233"/>
<evidence type="ECO:0000313" key="6">
    <source>
        <dbReference type="Proteomes" id="UP000185639"/>
    </source>
</evidence>
<evidence type="ECO:0000256" key="1">
    <source>
        <dbReference type="ARBA" id="ARBA00004496"/>
    </source>
</evidence>
<dbReference type="GO" id="GO:0002143">
    <property type="term" value="P:tRNA wobble position uridine thiolation"/>
    <property type="evidence" value="ECO:0007669"/>
    <property type="project" value="TreeGrafter"/>
</dbReference>
<dbReference type="Proteomes" id="UP000185639">
    <property type="component" value="Unassembled WGS sequence"/>
</dbReference>
<gene>
    <name evidence="5" type="ORF">SAMN05421686_11233</name>
</gene>